<evidence type="ECO:0000256" key="3">
    <source>
        <dbReference type="ARBA" id="ARBA00012417"/>
    </source>
</evidence>
<dbReference type="PANTHER" id="PTHR32294:SF0">
    <property type="entry name" value="DNA POLYMERASE III SUBUNIT ALPHA"/>
    <property type="match status" value="1"/>
</dbReference>
<name>A0A0S7BUK1_9CHLR</name>
<dbReference type="SUPFAM" id="SSF89550">
    <property type="entry name" value="PHP domain-like"/>
    <property type="match status" value="1"/>
</dbReference>
<dbReference type="InterPro" id="IPR004013">
    <property type="entry name" value="PHP_dom"/>
</dbReference>
<evidence type="ECO:0000256" key="10">
    <source>
        <dbReference type="SAM" id="MobiDB-lite"/>
    </source>
</evidence>
<feature type="region of interest" description="Disordered" evidence="10">
    <location>
        <begin position="1099"/>
        <end position="1124"/>
    </location>
</feature>
<dbReference type="InterPro" id="IPR016195">
    <property type="entry name" value="Pol/histidinol_Pase-like"/>
</dbReference>
<dbReference type="OrthoDB" id="9803237at2"/>
<keyword evidence="5" id="KW-0808">Transferase</keyword>
<comment type="catalytic activity">
    <reaction evidence="9">
        <text>DNA(n) + a 2'-deoxyribonucleoside 5'-triphosphate = DNA(n+1) + diphosphate</text>
        <dbReference type="Rhea" id="RHEA:22508"/>
        <dbReference type="Rhea" id="RHEA-COMP:17339"/>
        <dbReference type="Rhea" id="RHEA-COMP:17340"/>
        <dbReference type="ChEBI" id="CHEBI:33019"/>
        <dbReference type="ChEBI" id="CHEBI:61560"/>
        <dbReference type="ChEBI" id="CHEBI:173112"/>
        <dbReference type="EC" id="2.7.7.7"/>
    </reaction>
</comment>
<comment type="subcellular location">
    <subcellularLocation>
        <location evidence="1">Cytoplasm</location>
    </subcellularLocation>
</comment>
<dbReference type="Proteomes" id="UP000053370">
    <property type="component" value="Unassembled WGS sequence"/>
</dbReference>
<protein>
    <recommendedName>
        <fullName evidence="4">DNA polymerase III subunit alpha</fullName>
        <ecNumber evidence="3">2.7.7.7</ecNumber>
    </recommendedName>
</protein>
<dbReference type="GO" id="GO:0005737">
    <property type="term" value="C:cytoplasm"/>
    <property type="evidence" value="ECO:0007669"/>
    <property type="project" value="UniProtKB-SubCell"/>
</dbReference>
<organism evidence="12">
    <name type="scientific">Flexilinea flocculi</name>
    <dbReference type="NCBI Taxonomy" id="1678840"/>
    <lineage>
        <taxon>Bacteria</taxon>
        <taxon>Bacillati</taxon>
        <taxon>Chloroflexota</taxon>
        <taxon>Anaerolineae</taxon>
        <taxon>Anaerolineales</taxon>
        <taxon>Anaerolineaceae</taxon>
        <taxon>Flexilinea</taxon>
    </lineage>
</organism>
<gene>
    <name evidence="12" type="ORF">ATC1_13129</name>
</gene>
<evidence type="ECO:0000256" key="2">
    <source>
        <dbReference type="ARBA" id="ARBA00009496"/>
    </source>
</evidence>
<evidence type="ECO:0000256" key="8">
    <source>
        <dbReference type="ARBA" id="ARBA00022932"/>
    </source>
</evidence>
<keyword evidence="7" id="KW-0235">DNA replication</keyword>
<dbReference type="Gene3D" id="1.10.10.1600">
    <property type="entry name" value="Bacterial DNA polymerase III alpha subunit, thumb domain"/>
    <property type="match status" value="1"/>
</dbReference>
<dbReference type="NCBIfam" id="TIGR00594">
    <property type="entry name" value="polc"/>
    <property type="match status" value="1"/>
</dbReference>
<feature type="compositionally biased region" description="Basic and acidic residues" evidence="10">
    <location>
        <begin position="1200"/>
        <end position="1214"/>
    </location>
</feature>
<dbReference type="GO" id="GO:0003887">
    <property type="term" value="F:DNA-directed DNA polymerase activity"/>
    <property type="evidence" value="ECO:0007669"/>
    <property type="project" value="UniProtKB-KW"/>
</dbReference>
<dbReference type="InterPro" id="IPR004365">
    <property type="entry name" value="NA-bd_OB_tRNA"/>
</dbReference>
<dbReference type="CDD" id="cd12113">
    <property type="entry name" value="PHP_PolIIIA_DnaE3"/>
    <property type="match status" value="1"/>
</dbReference>
<dbReference type="GO" id="GO:0008408">
    <property type="term" value="F:3'-5' exonuclease activity"/>
    <property type="evidence" value="ECO:0007669"/>
    <property type="project" value="InterPro"/>
</dbReference>
<feature type="region of interest" description="Disordered" evidence="10">
    <location>
        <begin position="1200"/>
        <end position="1226"/>
    </location>
</feature>
<dbReference type="Pfam" id="PF14579">
    <property type="entry name" value="HHH_6"/>
    <property type="match status" value="1"/>
</dbReference>
<evidence type="ECO:0000256" key="4">
    <source>
        <dbReference type="ARBA" id="ARBA00019114"/>
    </source>
</evidence>
<dbReference type="InterPro" id="IPR011708">
    <property type="entry name" value="DNA_pol3_alpha_NTPase_dom"/>
</dbReference>
<dbReference type="InterPro" id="IPR004805">
    <property type="entry name" value="DnaE2/DnaE/PolC"/>
</dbReference>
<dbReference type="EC" id="2.7.7.7" evidence="3"/>
<dbReference type="GO" id="GO:0006260">
    <property type="term" value="P:DNA replication"/>
    <property type="evidence" value="ECO:0007669"/>
    <property type="project" value="UniProtKB-KW"/>
</dbReference>
<evidence type="ECO:0000313" key="13">
    <source>
        <dbReference type="Proteomes" id="UP000053370"/>
    </source>
</evidence>
<dbReference type="InterPro" id="IPR029460">
    <property type="entry name" value="DNAPol_HHH"/>
</dbReference>
<dbReference type="GO" id="GO:0003676">
    <property type="term" value="F:nucleic acid binding"/>
    <property type="evidence" value="ECO:0007669"/>
    <property type="project" value="InterPro"/>
</dbReference>
<dbReference type="STRING" id="1678840.ATC1_13129"/>
<dbReference type="InterPro" id="IPR041931">
    <property type="entry name" value="DNA_pol3_alpha_thumb_dom"/>
</dbReference>
<evidence type="ECO:0000256" key="1">
    <source>
        <dbReference type="ARBA" id="ARBA00004496"/>
    </source>
</evidence>
<keyword evidence="13" id="KW-1185">Reference proteome</keyword>
<evidence type="ECO:0000256" key="5">
    <source>
        <dbReference type="ARBA" id="ARBA00022679"/>
    </source>
</evidence>
<dbReference type="Pfam" id="PF02811">
    <property type="entry name" value="PHP"/>
    <property type="match status" value="1"/>
</dbReference>
<dbReference type="InterPro" id="IPR040982">
    <property type="entry name" value="DNA_pol3_finger"/>
</dbReference>
<dbReference type="RefSeq" id="WP_062279222.1">
    <property type="nucleotide sequence ID" value="NZ_DF968181.1"/>
</dbReference>
<dbReference type="EMBL" id="DF968181">
    <property type="protein sequence ID" value="GAP40163.1"/>
    <property type="molecule type" value="Genomic_DNA"/>
</dbReference>
<feature type="region of interest" description="Disordered" evidence="10">
    <location>
        <begin position="1158"/>
        <end position="1185"/>
    </location>
</feature>
<feature type="domain" description="Polymerase/histidinol phosphatase N-terminal" evidence="11">
    <location>
        <begin position="4"/>
        <end position="71"/>
    </location>
</feature>
<dbReference type="Pfam" id="PF07733">
    <property type="entry name" value="DNA_pol3_alpha"/>
    <property type="match status" value="1"/>
</dbReference>
<keyword evidence="6" id="KW-0548">Nucleotidyltransferase</keyword>
<dbReference type="PATRIC" id="fig|1678840.3.peg.1353"/>
<evidence type="ECO:0000313" key="12">
    <source>
        <dbReference type="EMBL" id="GAP40163.1"/>
    </source>
</evidence>
<proteinExistence type="inferred from homology"/>
<reference evidence="12" key="1">
    <citation type="journal article" date="2015" name="Genome Announc.">
        <title>Draft Genome Sequence of Anaerolineae Strain TC1, a Novel Isolate from a Methanogenic Wastewater Treatment System.</title>
        <authorList>
            <person name="Matsuura N."/>
            <person name="Tourlousse D.M."/>
            <person name="Sun L."/>
            <person name="Toyonaga M."/>
            <person name="Kuroda K."/>
            <person name="Ohashi A."/>
            <person name="Cruz R."/>
            <person name="Yamaguchi T."/>
            <person name="Sekiguchi Y."/>
        </authorList>
    </citation>
    <scope>NUCLEOTIDE SEQUENCE [LARGE SCALE GENOMIC DNA]</scope>
    <source>
        <strain evidence="12">TC1</strain>
    </source>
</reference>
<dbReference type="InterPro" id="IPR003141">
    <property type="entry name" value="Pol/His_phosphatase_N"/>
</dbReference>
<dbReference type="Pfam" id="PF17657">
    <property type="entry name" value="DNA_pol3_finger"/>
    <property type="match status" value="1"/>
</dbReference>
<dbReference type="CDD" id="cd04485">
    <property type="entry name" value="DnaE_OBF"/>
    <property type="match status" value="1"/>
</dbReference>
<dbReference type="PANTHER" id="PTHR32294">
    <property type="entry name" value="DNA POLYMERASE III SUBUNIT ALPHA"/>
    <property type="match status" value="1"/>
</dbReference>
<comment type="similarity">
    <text evidence="2">Belongs to the DNA polymerase type-C family. DnaE subfamily.</text>
</comment>
<dbReference type="Gene3D" id="3.20.20.140">
    <property type="entry name" value="Metal-dependent hydrolases"/>
    <property type="match status" value="1"/>
</dbReference>
<evidence type="ECO:0000256" key="7">
    <source>
        <dbReference type="ARBA" id="ARBA00022705"/>
    </source>
</evidence>
<accession>A0A0S7BUK1</accession>
<dbReference type="Pfam" id="PF01336">
    <property type="entry name" value="tRNA_anti-codon"/>
    <property type="match status" value="1"/>
</dbReference>
<evidence type="ECO:0000256" key="6">
    <source>
        <dbReference type="ARBA" id="ARBA00022695"/>
    </source>
</evidence>
<evidence type="ECO:0000256" key="9">
    <source>
        <dbReference type="ARBA" id="ARBA00049244"/>
    </source>
</evidence>
<dbReference type="Gene3D" id="1.10.150.870">
    <property type="match status" value="1"/>
</dbReference>
<dbReference type="NCBIfam" id="NF004226">
    <property type="entry name" value="PRK05673.1"/>
    <property type="match status" value="1"/>
</dbReference>
<keyword evidence="8 12" id="KW-0239">DNA-directed DNA polymerase</keyword>
<sequence length="1341" mass="151424">MSFAHLHVHTEYSLLDGFSKINKLITRVKEMGMPAVAITDHGTMFGVVDFFQTAKNAGIKPIIGLETYMASENMKVHEAQEKSSTHLLLLAENDQGYQNLLQIATASQLEGYYYHPRIDHDFLASHSEGLICTSGCMAAEIPRSILQMNLQAAREKLDWYLQVFDRDHFFIELQDHDIPEIKKMNNSLIDLGKEYNLQFVATNDIHYVDPDDWKYQDIMLAIQTGSRLSDTNRFRMSDKTYYLRSPEEMERLFGHIPGAIENTLKIAERCNIDLTQKEYHLPIFPVPKGETPQTTLRKLCENGLREKYGDRVESDPAVRERIEKELNIIHTMGFDAYFLIVYDLVRHAKENNIWYNVRGSGAGSMVAYTLGITPVEPLSFKLIFERFLNPERISMPDIDLDIQDDKRFKLLEYCSQKYGADHVAQIITFNTLGAKGAVRDVARVMDIPLPEVDRICKLIPSGTKMPVSGKSITLANCLEEIQEFRDAIQAQPILTELVTTASEMEGITKSVGTHAAGVIITDYPIVKYAPLHRPTNGTEDNPIKSVSQFEMNVVDTMKLLKIDFLGLATLTVMQKCCQMIEKRHGIHYTLSNIPTDDPETFDYISAGHTAGIFQLEGGGMTRYVMEMKPRNLDNIIAMVALYRPGPMQFIPDYIACLHGKKEPEYRHERLKPIFSDTFGIPVYQEQIMFAAMDLAGYTAAESDSLRKAISKKKKKDIELHRKKFIDGCIKNGIEEKTAVDIFCDWEQFANYGFNKSHAADYGVLAVQTGFLKTHYFIEYMTASLDANLSDSAKIAYYINECKIHGVDVLPPQINSSFWGFSVEDDPDGKSRIRFGMGAVKNVGQNAVEAIVEEREKNGLFKNLDDFAERLDLRMVGRRALECLIKVGAMDQFGERGSLLASLDAIINTCVANIRSKDSGQINLFDLMSIPTCHIQLTETPPVDNHEKLNWERELMGLFVSDHPLNAHLPILKRRKALTHQQLDMLDQGTQVSIGGMVQSMRMMLTKKDSRTMCSVKLEDIHGDLTDVLFYPKQWEKVQDIVKTDAVLIVEGRLDKSRMTAQVIGSSAQSLMVGEIPQAVAEFVDSFTNELEEQLDTDDIAVGDNMPSPGIYQNGTANEFDDTPEEPEVPWNQILEESGSSDIWPDVPLAVTNLPEKSAAIEGNQKNETVLKQEPVDSAEDEVSSGGSKIWVNQHDGLEIFRSDDENGKNDHPLDTSEQLAADSSKATAVSEIEPRLLENLEVEEEDDDDLIFPDTPKKKPKLLTIIIKQDQEIPIESVIRKMKRVHGLITSYPGRDRFAFLIQESGKTNLLEFPDTMTNICEELLLKIRKEIGENNIQIEE</sequence>
<evidence type="ECO:0000259" key="11">
    <source>
        <dbReference type="SMART" id="SM00481"/>
    </source>
</evidence>
<dbReference type="SMART" id="SM00481">
    <property type="entry name" value="POLIIIAc"/>
    <property type="match status" value="1"/>
</dbReference>